<dbReference type="AlphaFoldDB" id="A0A401USW3"/>
<gene>
    <name evidence="1" type="ORF">Ctaglu_42500</name>
</gene>
<name>A0A401USW3_9CLOT</name>
<evidence type="ECO:0000313" key="1">
    <source>
        <dbReference type="EMBL" id="GCD12627.1"/>
    </source>
</evidence>
<dbReference type="RefSeq" id="WP_125005462.1">
    <property type="nucleotide sequence ID" value="NZ_BHYK01000037.1"/>
</dbReference>
<organism evidence="1 2">
    <name type="scientific">Clostridium tagluense</name>
    <dbReference type="NCBI Taxonomy" id="360422"/>
    <lineage>
        <taxon>Bacteria</taxon>
        <taxon>Bacillati</taxon>
        <taxon>Bacillota</taxon>
        <taxon>Clostridia</taxon>
        <taxon>Eubacteriales</taxon>
        <taxon>Clostridiaceae</taxon>
        <taxon>Clostridium</taxon>
    </lineage>
</organism>
<proteinExistence type="predicted"/>
<reference evidence="1 2" key="1">
    <citation type="submission" date="2018-11" db="EMBL/GenBank/DDBJ databases">
        <title>Genome sequencing and assembly of Clostridium tagluense strain A121.</title>
        <authorList>
            <person name="Murakami T."/>
            <person name="Segawa T."/>
            <person name="Shcherbakova V.A."/>
            <person name="Mori H."/>
            <person name="Yoshimura Y."/>
        </authorList>
    </citation>
    <scope>NUCLEOTIDE SEQUENCE [LARGE SCALE GENOMIC DNA]</scope>
    <source>
        <strain evidence="1 2">A121</strain>
    </source>
</reference>
<comment type="caution">
    <text evidence="1">The sequence shown here is derived from an EMBL/GenBank/DDBJ whole genome shotgun (WGS) entry which is preliminary data.</text>
</comment>
<dbReference type="EMBL" id="BHYK01000037">
    <property type="protein sequence ID" value="GCD12627.1"/>
    <property type="molecule type" value="Genomic_DNA"/>
</dbReference>
<evidence type="ECO:0000313" key="2">
    <source>
        <dbReference type="Proteomes" id="UP000287872"/>
    </source>
</evidence>
<sequence>MITNINGLNMQAIAVENKIKEGVLLPLELQNNLKWSTTSLGGLFLEYWSNGHKRNVYNENSKVALRIHISVEDNFGICKGEFGTINVMRKRGLKMIGVKKDTTISKLIIKLNKWILENKELMVNLIEA</sequence>
<dbReference type="Proteomes" id="UP000287872">
    <property type="component" value="Unassembled WGS sequence"/>
</dbReference>
<keyword evidence="2" id="KW-1185">Reference proteome</keyword>
<protein>
    <submittedName>
        <fullName evidence="1">Uncharacterized protein</fullName>
    </submittedName>
</protein>
<accession>A0A401USW3</accession>